<dbReference type="InterPro" id="IPR003615">
    <property type="entry name" value="HNH_nuc"/>
</dbReference>
<dbReference type="InterPro" id="IPR044925">
    <property type="entry name" value="His-Me_finger_sf"/>
</dbReference>
<comment type="caution">
    <text evidence="2">The sequence shown here is derived from an EMBL/GenBank/DDBJ whole genome shotgun (WGS) entry which is preliminary data.</text>
</comment>
<dbReference type="EMBL" id="WTVG01000043">
    <property type="protein sequence ID" value="NMG25827.1"/>
    <property type="molecule type" value="Genomic_DNA"/>
</dbReference>
<feature type="domain" description="HNH nuclease" evidence="1">
    <location>
        <begin position="39"/>
        <end position="77"/>
    </location>
</feature>
<evidence type="ECO:0000259" key="1">
    <source>
        <dbReference type="Pfam" id="PF13392"/>
    </source>
</evidence>
<dbReference type="RefSeq" id="WP_169119167.1">
    <property type="nucleotide sequence ID" value="NZ_WTVG02000039.1"/>
</dbReference>
<proteinExistence type="predicted"/>
<dbReference type="Proteomes" id="UP000615989">
    <property type="component" value="Unassembled WGS sequence"/>
</dbReference>
<gene>
    <name evidence="2" type="ORF">GO606_14080</name>
</gene>
<accession>A0ABX1PMN4</accession>
<evidence type="ECO:0000313" key="2">
    <source>
        <dbReference type="EMBL" id="NMG25827.1"/>
    </source>
</evidence>
<evidence type="ECO:0000313" key="3">
    <source>
        <dbReference type="Proteomes" id="UP000615989"/>
    </source>
</evidence>
<protein>
    <recommendedName>
        <fullName evidence="1">HNH nuclease domain-containing protein</fullName>
    </recommendedName>
</protein>
<dbReference type="SUPFAM" id="SSF54060">
    <property type="entry name" value="His-Me finger endonucleases"/>
    <property type="match status" value="1"/>
</dbReference>
<organism evidence="2 3">
    <name type="scientific">Aromatoleum anaerobium</name>
    <dbReference type="NCBI Taxonomy" id="182180"/>
    <lineage>
        <taxon>Bacteria</taxon>
        <taxon>Pseudomonadati</taxon>
        <taxon>Pseudomonadota</taxon>
        <taxon>Betaproteobacteria</taxon>
        <taxon>Rhodocyclales</taxon>
        <taxon>Rhodocyclaceae</taxon>
        <taxon>Aromatoleum</taxon>
    </lineage>
</organism>
<sequence length="138" mass="15286">MNAYGAPTAGTFRAENGAGTVISSGYRSIHVSGRRALEHVAIAERALGKRLPRTARVHHVDGDRLNNAPTNLVICPNDAYHALLHRRQEAMDVAGNPNYRKCQFCKTWDSPENLRLVSLGGYHTKCKNDYQSARRSKA</sequence>
<dbReference type="Pfam" id="PF13392">
    <property type="entry name" value="HNH_3"/>
    <property type="match status" value="1"/>
</dbReference>
<name>A0ABX1PMN4_9RHOO</name>
<reference evidence="2" key="1">
    <citation type="submission" date="2019-12" db="EMBL/GenBank/DDBJ databases">
        <title>Comparative genomics gives insights into the taxonomy of the Azoarcus-Aromatoleum group and reveals separate origins of nif in the plant-associated Azoarcus and non-plant-associated Aromatoleum sub-groups.</title>
        <authorList>
            <person name="Lafos M."/>
            <person name="Maluk M."/>
            <person name="Batista M."/>
            <person name="Junghare M."/>
            <person name="Carmona M."/>
            <person name="Faoro H."/>
            <person name="Cruz L.M."/>
            <person name="Battistoni F."/>
            <person name="De Souza E."/>
            <person name="Pedrosa F."/>
            <person name="Chen W.-M."/>
            <person name="Poole P.S."/>
            <person name="Dixon R.A."/>
            <person name="James E.K."/>
        </authorList>
    </citation>
    <scope>NUCLEOTIDE SEQUENCE</scope>
    <source>
        <strain evidence="2">LuFRes1</strain>
    </source>
</reference>
<keyword evidence="3" id="KW-1185">Reference proteome</keyword>
<dbReference type="Gene3D" id="3.90.75.20">
    <property type="match status" value="1"/>
</dbReference>